<feature type="region of interest" description="Disordered" evidence="1">
    <location>
        <begin position="75"/>
        <end position="99"/>
    </location>
</feature>
<evidence type="ECO:0000313" key="4">
    <source>
        <dbReference type="Proteomes" id="UP001432075"/>
    </source>
</evidence>
<accession>A0ABZ1RIA9</accession>
<sequence>MIRVRGLGRSGRRCAAPVAAAVAALLLSGCSGGGDALSLGSLQEKAAKIGGDGAADCPLAYDLAGAAKTAGVSLAAGPGDTQGEEPAVTAEDGREAPEGSAWAANPGALVTCTFHLGQEDVEVHTVATEKVQALSVLAPVAQRAAGIGIDDLRTFLKDAAAAKKGVPVVAKSGNVAAARLGLDGSGDASLLLTVGDSGKSGLGAEQVGALAKALAGQLG</sequence>
<organism evidence="3 4">
    <name type="scientific">Streptomyces goshikiensis</name>
    <dbReference type="NCBI Taxonomy" id="1942"/>
    <lineage>
        <taxon>Bacteria</taxon>
        <taxon>Bacillati</taxon>
        <taxon>Actinomycetota</taxon>
        <taxon>Actinomycetes</taxon>
        <taxon>Kitasatosporales</taxon>
        <taxon>Streptomycetaceae</taxon>
        <taxon>Streptomyces</taxon>
    </lineage>
</organism>
<feature type="signal peptide" evidence="2">
    <location>
        <begin position="1"/>
        <end position="33"/>
    </location>
</feature>
<feature type="chain" id="PRO_5046213109" description="DUF3558 domain-containing protein" evidence="2">
    <location>
        <begin position="34"/>
        <end position="219"/>
    </location>
</feature>
<proteinExistence type="predicted"/>
<gene>
    <name evidence="3" type="ORF">OHU17_10550</name>
</gene>
<evidence type="ECO:0000256" key="1">
    <source>
        <dbReference type="SAM" id="MobiDB-lite"/>
    </source>
</evidence>
<keyword evidence="4" id="KW-1185">Reference proteome</keyword>
<name>A0ABZ1RIA9_9ACTN</name>
<evidence type="ECO:0000256" key="2">
    <source>
        <dbReference type="SAM" id="SignalP"/>
    </source>
</evidence>
<reference evidence="3" key="1">
    <citation type="submission" date="2022-10" db="EMBL/GenBank/DDBJ databases">
        <title>The complete genomes of actinobacterial strains from the NBC collection.</title>
        <authorList>
            <person name="Joergensen T.S."/>
            <person name="Alvarez Arevalo M."/>
            <person name="Sterndorff E.B."/>
            <person name="Faurdal D."/>
            <person name="Vuksanovic O."/>
            <person name="Mourched A.-S."/>
            <person name="Charusanti P."/>
            <person name="Shaw S."/>
            <person name="Blin K."/>
            <person name="Weber T."/>
        </authorList>
    </citation>
    <scope>NUCLEOTIDE SEQUENCE</scope>
    <source>
        <strain evidence="3">NBC_00283</strain>
    </source>
</reference>
<evidence type="ECO:0000313" key="3">
    <source>
        <dbReference type="EMBL" id="WUO46245.1"/>
    </source>
</evidence>
<keyword evidence="2" id="KW-0732">Signal</keyword>
<protein>
    <recommendedName>
        <fullName evidence="5">DUF3558 domain-containing protein</fullName>
    </recommendedName>
</protein>
<dbReference type="PROSITE" id="PS51257">
    <property type="entry name" value="PROKAR_LIPOPROTEIN"/>
    <property type="match status" value="1"/>
</dbReference>
<dbReference type="EMBL" id="CP108057">
    <property type="protein sequence ID" value="WUO46245.1"/>
    <property type="molecule type" value="Genomic_DNA"/>
</dbReference>
<evidence type="ECO:0008006" key="5">
    <source>
        <dbReference type="Google" id="ProtNLM"/>
    </source>
</evidence>
<dbReference type="Proteomes" id="UP001432075">
    <property type="component" value="Chromosome"/>
</dbReference>
<dbReference type="RefSeq" id="WP_328775783.1">
    <property type="nucleotide sequence ID" value="NZ_CP108057.1"/>
</dbReference>